<evidence type="ECO:0000259" key="2">
    <source>
        <dbReference type="PROSITE" id="PS50106"/>
    </source>
</evidence>
<evidence type="ECO:0000313" key="4">
    <source>
        <dbReference type="Proteomes" id="UP001152320"/>
    </source>
</evidence>
<dbReference type="InterPro" id="IPR036034">
    <property type="entry name" value="PDZ_sf"/>
</dbReference>
<evidence type="ECO:0000313" key="3">
    <source>
        <dbReference type="EMBL" id="KAJ8020957.1"/>
    </source>
</evidence>
<dbReference type="Proteomes" id="UP001152320">
    <property type="component" value="Chromosome 22"/>
</dbReference>
<feature type="compositionally biased region" description="Polar residues" evidence="1">
    <location>
        <begin position="452"/>
        <end position="461"/>
    </location>
</feature>
<dbReference type="InterPro" id="IPR001611">
    <property type="entry name" value="Leu-rich_rpt"/>
</dbReference>
<dbReference type="OrthoDB" id="676979at2759"/>
<organism evidence="3 4">
    <name type="scientific">Holothuria leucospilota</name>
    <name type="common">Black long sea cucumber</name>
    <name type="synonym">Mertensiothuria leucospilota</name>
    <dbReference type="NCBI Taxonomy" id="206669"/>
    <lineage>
        <taxon>Eukaryota</taxon>
        <taxon>Metazoa</taxon>
        <taxon>Echinodermata</taxon>
        <taxon>Eleutherozoa</taxon>
        <taxon>Echinozoa</taxon>
        <taxon>Holothuroidea</taxon>
        <taxon>Aspidochirotacea</taxon>
        <taxon>Aspidochirotida</taxon>
        <taxon>Holothuriidae</taxon>
        <taxon>Holothuria</taxon>
    </lineage>
</organism>
<dbReference type="Pfam" id="PF00595">
    <property type="entry name" value="PDZ"/>
    <property type="match status" value="2"/>
</dbReference>
<dbReference type="GO" id="GO:0045197">
    <property type="term" value="P:establishment or maintenance of epithelial cell apical/basal polarity"/>
    <property type="evidence" value="ECO:0007669"/>
    <property type="project" value="TreeGrafter"/>
</dbReference>
<feature type="compositionally biased region" description="Low complexity" evidence="1">
    <location>
        <begin position="510"/>
        <end position="526"/>
    </location>
</feature>
<feature type="compositionally biased region" description="Polar residues" evidence="1">
    <location>
        <begin position="620"/>
        <end position="629"/>
    </location>
</feature>
<feature type="region of interest" description="Disordered" evidence="1">
    <location>
        <begin position="374"/>
        <end position="400"/>
    </location>
</feature>
<dbReference type="GO" id="GO:0098609">
    <property type="term" value="P:cell-cell adhesion"/>
    <property type="evidence" value="ECO:0007669"/>
    <property type="project" value="TreeGrafter"/>
</dbReference>
<dbReference type="CDD" id="cd06704">
    <property type="entry name" value="PDZ1_Scribble-like"/>
    <property type="match status" value="1"/>
</dbReference>
<dbReference type="EMBL" id="JAIZAY010000022">
    <property type="protein sequence ID" value="KAJ8020957.1"/>
    <property type="molecule type" value="Genomic_DNA"/>
</dbReference>
<feature type="compositionally biased region" description="Pro residues" evidence="1">
    <location>
        <begin position="483"/>
        <end position="493"/>
    </location>
</feature>
<dbReference type="PANTHER" id="PTHR23119:SF44">
    <property type="entry name" value="PROTEIN LAP4"/>
    <property type="match status" value="1"/>
</dbReference>
<feature type="compositionally biased region" description="Basic and acidic residues" evidence="1">
    <location>
        <begin position="588"/>
        <end position="619"/>
    </location>
</feature>
<dbReference type="PROSITE" id="PS51450">
    <property type="entry name" value="LRR"/>
    <property type="match status" value="1"/>
</dbReference>
<dbReference type="PANTHER" id="PTHR23119">
    <property type="entry name" value="DISCS LARGE"/>
    <property type="match status" value="1"/>
</dbReference>
<dbReference type="PROSITE" id="PS50106">
    <property type="entry name" value="PDZ"/>
    <property type="match status" value="2"/>
</dbReference>
<feature type="compositionally biased region" description="Basic and acidic residues" evidence="1">
    <location>
        <begin position="548"/>
        <end position="558"/>
    </location>
</feature>
<gene>
    <name evidence="3" type="ORF">HOLleu_40694</name>
</gene>
<feature type="region of interest" description="Disordered" evidence="1">
    <location>
        <begin position="438"/>
        <end position="722"/>
    </location>
</feature>
<name>A0A9Q1BDS1_HOLLE</name>
<feature type="domain" description="PDZ" evidence="2">
    <location>
        <begin position="227"/>
        <end position="308"/>
    </location>
</feature>
<proteinExistence type="predicted"/>
<keyword evidence="4" id="KW-1185">Reference proteome</keyword>
<sequence>MFRCIPLFRACNRHVEYIDRRHSNLNNVPDDVFRYARTLEELLLDANQIRDLPKIVILNISFAANIFFPPPYQVEISFSRDGDGLGISIAGGKGSTPFKGNDEGIFISRVVEGGCAVKYGLKVGDKIISVNEASLVDANHLDAVEVLRNAGNDIKIVVLREIKQANAEDGEEEEVNPPDVQDMGEGQRVDQAGDNVEQNHIQEERWEKHGVSFAPEPKFHLVKEKIAVRLTKDNNGLGFSVAGGKGSTPYKGTDTIVPNGSAAQTNLCVGDRLLKVNGQDVTSAKHQDAVAMLLSNSEAIHLVVQHDPPPSGLQINEVGAAAREGSLRVGQRILEHGEAVRALRGAGNKLTLLLCDGYDPEEVEYWRSRPGEMNNPLSQVDISKRQSQESISSIDREMSSEELKKINMESQMQMEAEEFEKEELAKLEALRKHREEETKKLLDEEKEVGKTVESTTESSPKPSRDDDLPSPIRADSVDKPVKKPTPPPVAPRPPKQHTEKVAVSSKPVRTSNSSTLTSGSTSPVSSEESRSQPTSPSPTAEQVSLRKSALEARKEALKASRLGSSKSPEVAPRAFAGLFKPQVSAPEEPPRIDGEKSEPESLAFKDKWKRFEKQIDEQVHSTPKATTKKVNLVSDVDLKHMQEEERKKKTPPATQTPSPSSGLSAEERRRMILGLDPSPEMSLPSDKKDSDTNGQPPRPMSPSEKRAQDAEERAAKREARMKDLEEDALQAQFILENSKTRLKVDGSVPNGKSEIQISTQGGLDDIKFMDEGKPVPAVQS</sequence>
<feature type="compositionally biased region" description="Polar residues" evidence="1">
    <location>
        <begin position="532"/>
        <end position="542"/>
    </location>
</feature>
<accession>A0A9Q1BDS1</accession>
<comment type="caution">
    <text evidence="3">The sequence shown here is derived from an EMBL/GenBank/DDBJ whole genome shotgun (WGS) entry which is preliminary data.</text>
</comment>
<dbReference type="GO" id="GO:0043113">
    <property type="term" value="P:receptor clustering"/>
    <property type="evidence" value="ECO:0007669"/>
    <property type="project" value="TreeGrafter"/>
</dbReference>
<feature type="compositionally biased region" description="Low complexity" evidence="1">
    <location>
        <begin position="651"/>
        <end position="661"/>
    </location>
</feature>
<dbReference type="GO" id="GO:0019901">
    <property type="term" value="F:protein kinase binding"/>
    <property type="evidence" value="ECO:0007669"/>
    <property type="project" value="TreeGrafter"/>
</dbReference>
<evidence type="ECO:0000256" key="1">
    <source>
        <dbReference type="SAM" id="MobiDB-lite"/>
    </source>
</evidence>
<dbReference type="AlphaFoldDB" id="A0A9Q1BDS1"/>
<feature type="domain" description="PDZ" evidence="2">
    <location>
        <begin position="73"/>
        <end position="162"/>
    </location>
</feature>
<feature type="compositionally biased region" description="Basic and acidic residues" evidence="1">
    <location>
        <begin position="438"/>
        <end position="450"/>
    </location>
</feature>
<dbReference type="SUPFAM" id="SSF50156">
    <property type="entry name" value="PDZ domain-like"/>
    <property type="match status" value="3"/>
</dbReference>
<dbReference type="GO" id="GO:0097120">
    <property type="term" value="P:receptor localization to synapse"/>
    <property type="evidence" value="ECO:0007669"/>
    <property type="project" value="TreeGrafter"/>
</dbReference>
<dbReference type="Gene3D" id="2.30.42.10">
    <property type="match status" value="2"/>
</dbReference>
<dbReference type="SMART" id="SM00228">
    <property type="entry name" value="PDZ"/>
    <property type="match status" value="2"/>
</dbReference>
<protein>
    <submittedName>
        <fullName evidence="3">Protein scribble-like</fullName>
    </submittedName>
</protein>
<dbReference type="GO" id="GO:0005912">
    <property type="term" value="C:adherens junction"/>
    <property type="evidence" value="ECO:0007669"/>
    <property type="project" value="TreeGrafter"/>
</dbReference>
<dbReference type="InterPro" id="IPR050614">
    <property type="entry name" value="Synaptic_Scaffolding_LAP-MAGUK"/>
</dbReference>
<reference evidence="3" key="1">
    <citation type="submission" date="2021-10" db="EMBL/GenBank/DDBJ databases">
        <title>Tropical sea cucumber genome reveals ecological adaptation and Cuvierian tubules defense mechanism.</title>
        <authorList>
            <person name="Chen T."/>
        </authorList>
    </citation>
    <scope>NUCLEOTIDE SEQUENCE</scope>
    <source>
        <strain evidence="3">Nanhai2018</strain>
        <tissue evidence="3">Muscle</tissue>
    </source>
</reference>
<dbReference type="InterPro" id="IPR001478">
    <property type="entry name" value="PDZ"/>
</dbReference>
<feature type="compositionally biased region" description="Basic and acidic residues" evidence="1">
    <location>
        <begin position="636"/>
        <end position="647"/>
    </location>
</feature>
<dbReference type="GO" id="GO:0016323">
    <property type="term" value="C:basolateral plasma membrane"/>
    <property type="evidence" value="ECO:0007669"/>
    <property type="project" value="TreeGrafter"/>
</dbReference>
<feature type="compositionally biased region" description="Basic and acidic residues" evidence="1">
    <location>
        <begin position="703"/>
        <end position="722"/>
    </location>
</feature>